<dbReference type="Gene3D" id="3.30.565.10">
    <property type="entry name" value="Histidine kinase-like ATPase, C-terminal domain"/>
    <property type="match status" value="1"/>
</dbReference>
<organism evidence="10 11">
    <name type="scientific">Gordonibacter urolithinfaciens</name>
    <dbReference type="NCBI Taxonomy" id="1335613"/>
    <lineage>
        <taxon>Bacteria</taxon>
        <taxon>Bacillati</taxon>
        <taxon>Actinomycetota</taxon>
        <taxon>Coriobacteriia</taxon>
        <taxon>Eggerthellales</taxon>
        <taxon>Eggerthellaceae</taxon>
        <taxon>Gordonibacter</taxon>
    </lineage>
</organism>
<dbReference type="Proteomes" id="UP000285258">
    <property type="component" value="Unassembled WGS sequence"/>
</dbReference>
<dbReference type="InterPro" id="IPR050351">
    <property type="entry name" value="BphY/WalK/GraS-like"/>
</dbReference>
<evidence type="ECO:0000256" key="8">
    <source>
        <dbReference type="ARBA" id="ARBA00039401"/>
    </source>
</evidence>
<reference evidence="11" key="1">
    <citation type="submission" date="2018-05" db="EMBL/GenBank/DDBJ databases">
        <title>Genome Sequencing of selected type strains of the family Eggerthellaceae.</title>
        <authorList>
            <person name="Danylec N."/>
            <person name="Stoll D.A."/>
            <person name="Doetsch A."/>
            <person name="Huch M."/>
        </authorList>
    </citation>
    <scope>NUCLEOTIDE SEQUENCE [LARGE SCALE GENOMIC DNA]</scope>
    <source>
        <strain evidence="11">DSM 27213</strain>
    </source>
</reference>
<keyword evidence="5" id="KW-0808">Transferase</keyword>
<dbReference type="SMART" id="SM00388">
    <property type="entry name" value="HisKA"/>
    <property type="match status" value="1"/>
</dbReference>
<keyword evidence="7" id="KW-0902">Two-component regulatory system</keyword>
<dbReference type="GO" id="GO:0007234">
    <property type="term" value="P:osmosensory signaling via phosphorelay pathway"/>
    <property type="evidence" value="ECO:0007669"/>
    <property type="project" value="TreeGrafter"/>
</dbReference>
<evidence type="ECO:0000256" key="4">
    <source>
        <dbReference type="ARBA" id="ARBA00022553"/>
    </source>
</evidence>
<dbReference type="SUPFAM" id="SSF47384">
    <property type="entry name" value="Homodimeric domain of signal transducing histidine kinase"/>
    <property type="match status" value="1"/>
</dbReference>
<proteinExistence type="predicted"/>
<name>A0A423UGW1_9ACTN</name>
<dbReference type="SMART" id="SM00387">
    <property type="entry name" value="HATPase_c"/>
    <property type="match status" value="1"/>
</dbReference>
<comment type="catalytic activity">
    <reaction evidence="1">
        <text>ATP + protein L-histidine = ADP + protein N-phospho-L-histidine.</text>
        <dbReference type="EC" id="2.7.13.3"/>
    </reaction>
</comment>
<dbReference type="GO" id="GO:0030295">
    <property type="term" value="F:protein kinase activator activity"/>
    <property type="evidence" value="ECO:0007669"/>
    <property type="project" value="TreeGrafter"/>
</dbReference>
<keyword evidence="4" id="KW-0597">Phosphoprotein</keyword>
<dbReference type="InterPro" id="IPR004358">
    <property type="entry name" value="Sig_transdc_His_kin-like_C"/>
</dbReference>
<sequence>MGRGAGMAEIVLGVLLAVALAAAAFLAARYALLKRSLRQADRELDEIVGHLEDNRIVRLPAPDADLEALLGTVNRALAGIRAQAAACARHEAELKAQVEHVSHDLRTPLTSIRGYLALVDDAALDAEAREALGTVRRKAASLERLVAQFYELSRLQGDDVPLELGPVDVGRMLRESVAEQYRLLADRVLDVRLDVPEHAVLARANGEAVERVLANLLHNAGKYAKTALEVSMAGEGAGAAGAGGRVAVEFSNDAEGLSESALSRLFQPFFMADASRAQEGSGLGLAIARHLLERMGGSIEASLERREGACWLVLRIELPAA</sequence>
<dbReference type="InterPro" id="IPR036890">
    <property type="entry name" value="HATPase_C_sf"/>
</dbReference>
<evidence type="ECO:0000256" key="7">
    <source>
        <dbReference type="ARBA" id="ARBA00023012"/>
    </source>
</evidence>
<dbReference type="InterPro" id="IPR005467">
    <property type="entry name" value="His_kinase_dom"/>
</dbReference>
<evidence type="ECO:0000313" key="11">
    <source>
        <dbReference type="Proteomes" id="UP000285258"/>
    </source>
</evidence>
<dbReference type="GO" id="GO:0005886">
    <property type="term" value="C:plasma membrane"/>
    <property type="evidence" value="ECO:0007669"/>
    <property type="project" value="UniProtKB-SubCell"/>
</dbReference>
<evidence type="ECO:0000256" key="2">
    <source>
        <dbReference type="ARBA" id="ARBA00004236"/>
    </source>
</evidence>
<comment type="subcellular location">
    <subcellularLocation>
        <location evidence="2">Cell membrane</location>
    </subcellularLocation>
</comment>
<dbReference type="Gene3D" id="1.10.287.130">
    <property type="match status" value="1"/>
</dbReference>
<dbReference type="InterPro" id="IPR003594">
    <property type="entry name" value="HATPase_dom"/>
</dbReference>
<dbReference type="PROSITE" id="PS50109">
    <property type="entry name" value="HIS_KIN"/>
    <property type="match status" value="1"/>
</dbReference>
<dbReference type="GO" id="GO:0000156">
    <property type="term" value="F:phosphorelay response regulator activity"/>
    <property type="evidence" value="ECO:0007669"/>
    <property type="project" value="TreeGrafter"/>
</dbReference>
<evidence type="ECO:0000256" key="5">
    <source>
        <dbReference type="ARBA" id="ARBA00022679"/>
    </source>
</evidence>
<comment type="caution">
    <text evidence="10">The sequence shown here is derived from an EMBL/GenBank/DDBJ whole genome shotgun (WGS) entry which is preliminary data.</text>
</comment>
<evidence type="ECO:0000256" key="6">
    <source>
        <dbReference type="ARBA" id="ARBA00022777"/>
    </source>
</evidence>
<dbReference type="InterPro" id="IPR003661">
    <property type="entry name" value="HisK_dim/P_dom"/>
</dbReference>
<accession>A0A423UGW1</accession>
<evidence type="ECO:0000313" key="10">
    <source>
        <dbReference type="EMBL" id="ROT87976.1"/>
    </source>
</evidence>
<dbReference type="AlphaFoldDB" id="A0A423UGW1"/>
<protein>
    <recommendedName>
        <fullName evidence="8">Sensor-like histidine kinase SenX3</fullName>
        <ecNumber evidence="3">2.7.13.3</ecNumber>
    </recommendedName>
</protein>
<dbReference type="Pfam" id="PF00512">
    <property type="entry name" value="HisKA"/>
    <property type="match status" value="1"/>
</dbReference>
<dbReference type="InterPro" id="IPR036097">
    <property type="entry name" value="HisK_dim/P_sf"/>
</dbReference>
<dbReference type="PANTHER" id="PTHR42878:SF12">
    <property type="entry name" value="SENSOR HISTIDINE KINASE YCBM"/>
    <property type="match status" value="1"/>
</dbReference>
<dbReference type="EMBL" id="QIBW01000027">
    <property type="protein sequence ID" value="ROT87976.1"/>
    <property type="molecule type" value="Genomic_DNA"/>
</dbReference>
<dbReference type="CDD" id="cd00082">
    <property type="entry name" value="HisKA"/>
    <property type="match status" value="1"/>
</dbReference>
<dbReference type="PANTHER" id="PTHR42878">
    <property type="entry name" value="TWO-COMPONENT HISTIDINE KINASE"/>
    <property type="match status" value="1"/>
</dbReference>
<dbReference type="PRINTS" id="PR00344">
    <property type="entry name" value="BCTRLSENSOR"/>
</dbReference>
<gene>
    <name evidence="10" type="ORF">DMP12_13800</name>
</gene>
<feature type="domain" description="Histidine kinase" evidence="9">
    <location>
        <begin position="100"/>
        <end position="321"/>
    </location>
</feature>
<evidence type="ECO:0000259" key="9">
    <source>
        <dbReference type="PROSITE" id="PS50109"/>
    </source>
</evidence>
<dbReference type="EC" id="2.7.13.3" evidence="3"/>
<evidence type="ECO:0000256" key="1">
    <source>
        <dbReference type="ARBA" id="ARBA00000085"/>
    </source>
</evidence>
<keyword evidence="6 10" id="KW-0418">Kinase</keyword>
<dbReference type="Pfam" id="PF02518">
    <property type="entry name" value="HATPase_c"/>
    <property type="match status" value="1"/>
</dbReference>
<evidence type="ECO:0000256" key="3">
    <source>
        <dbReference type="ARBA" id="ARBA00012438"/>
    </source>
</evidence>
<dbReference type="SUPFAM" id="SSF55874">
    <property type="entry name" value="ATPase domain of HSP90 chaperone/DNA topoisomerase II/histidine kinase"/>
    <property type="match status" value="1"/>
</dbReference>
<dbReference type="GO" id="GO:0000155">
    <property type="term" value="F:phosphorelay sensor kinase activity"/>
    <property type="evidence" value="ECO:0007669"/>
    <property type="project" value="InterPro"/>
</dbReference>